<accession>A0A926ZK09</accession>
<organism evidence="1 2">
    <name type="scientific">Aerosakkonema funiforme FACHB-1375</name>
    <dbReference type="NCBI Taxonomy" id="2949571"/>
    <lineage>
        <taxon>Bacteria</taxon>
        <taxon>Bacillati</taxon>
        <taxon>Cyanobacteriota</taxon>
        <taxon>Cyanophyceae</taxon>
        <taxon>Oscillatoriophycideae</taxon>
        <taxon>Aerosakkonematales</taxon>
        <taxon>Aerosakkonemataceae</taxon>
        <taxon>Aerosakkonema</taxon>
    </lineage>
</organism>
<reference evidence="1" key="1">
    <citation type="journal article" date="2015" name="ISME J.">
        <title>Draft Genome Sequence of Streptomyces incarnatus NRRL8089, which Produces the Nucleoside Antibiotic Sinefungin.</title>
        <authorList>
            <person name="Oshima K."/>
            <person name="Hattori M."/>
            <person name="Shimizu H."/>
            <person name="Fukuda K."/>
            <person name="Nemoto M."/>
            <person name="Inagaki K."/>
            <person name="Tamura T."/>
        </authorList>
    </citation>
    <scope>NUCLEOTIDE SEQUENCE</scope>
    <source>
        <strain evidence="1">FACHB-1375</strain>
    </source>
</reference>
<evidence type="ECO:0000313" key="2">
    <source>
        <dbReference type="Proteomes" id="UP000641646"/>
    </source>
</evidence>
<evidence type="ECO:0000313" key="1">
    <source>
        <dbReference type="EMBL" id="MBD2186143.1"/>
    </source>
</evidence>
<gene>
    <name evidence="1" type="ORF">H6G03_34650</name>
</gene>
<sequence>MEAMIDLRIQSRVIEAQIDQLMPAFKAACASFGRDRIELERATIGKRLTPGQWNYSASILEQEALLKHLKQQFQITHEPCGGREITWTLKLLG</sequence>
<reference evidence="1" key="2">
    <citation type="submission" date="2020-08" db="EMBL/GenBank/DDBJ databases">
        <authorList>
            <person name="Chen M."/>
            <person name="Teng W."/>
            <person name="Zhao L."/>
            <person name="Hu C."/>
            <person name="Zhou Y."/>
            <person name="Han B."/>
            <person name="Song L."/>
            <person name="Shu W."/>
        </authorList>
    </citation>
    <scope>NUCLEOTIDE SEQUENCE</scope>
    <source>
        <strain evidence="1">FACHB-1375</strain>
    </source>
</reference>
<keyword evidence="2" id="KW-1185">Reference proteome</keyword>
<dbReference type="EMBL" id="JACJPW010000169">
    <property type="protein sequence ID" value="MBD2186143.1"/>
    <property type="molecule type" value="Genomic_DNA"/>
</dbReference>
<name>A0A926ZK09_9CYAN</name>
<dbReference type="Proteomes" id="UP000641646">
    <property type="component" value="Unassembled WGS sequence"/>
</dbReference>
<comment type="caution">
    <text evidence="1">The sequence shown here is derived from an EMBL/GenBank/DDBJ whole genome shotgun (WGS) entry which is preliminary data.</text>
</comment>
<dbReference type="AlphaFoldDB" id="A0A926ZK09"/>
<protein>
    <submittedName>
        <fullName evidence="1">Uncharacterized protein</fullName>
    </submittedName>
</protein>
<proteinExistence type="predicted"/>